<dbReference type="Proteomes" id="UP000032309">
    <property type="component" value="Unassembled WGS sequence"/>
</dbReference>
<gene>
    <name evidence="5" type="ORF">BROSI_A3461</name>
</gene>
<evidence type="ECO:0000313" key="5">
    <source>
        <dbReference type="EMBL" id="GAN34917.1"/>
    </source>
</evidence>
<organism evidence="5 6">
    <name type="scientific">Candidatus Brocadia sinica JPN1</name>
    <dbReference type="NCBI Taxonomy" id="1197129"/>
    <lineage>
        <taxon>Bacteria</taxon>
        <taxon>Pseudomonadati</taxon>
        <taxon>Planctomycetota</taxon>
        <taxon>Candidatus Brocadiia</taxon>
        <taxon>Candidatus Brocadiales</taxon>
        <taxon>Candidatus Brocadiaceae</taxon>
        <taxon>Candidatus Brocadia</taxon>
    </lineage>
</organism>
<evidence type="ECO:0000256" key="4">
    <source>
        <dbReference type="ARBA" id="ARBA00023065"/>
    </source>
</evidence>
<evidence type="ECO:0000256" key="3">
    <source>
        <dbReference type="ARBA" id="ARBA00022448"/>
    </source>
</evidence>
<comment type="caution">
    <text evidence="5">The sequence shown here is derived from an EMBL/GenBank/DDBJ whole genome shotgun (WGS) entry which is preliminary data.</text>
</comment>
<sequence>MSLGRIKNYIIENAQKEAEQIIKTAEAQFRAQVEITKLSLEKQHQEMLRTEEGRLNKDVKGTIVSLKRSYKMKLLEIKNRVLDDVLTRATEHIQSLPDKDYLALIGKWMANIPDHLEGELFVNAKDLKRITDAFIDTINKNRKTRICRNTTAIDIRGGFVLKTTYYEIDCTLDTLAKNLRTTLAPKLSDMLKLSYVEL</sequence>
<comment type="similarity">
    <text evidence="1">Belongs to the V-ATPase E subunit family.</text>
</comment>
<dbReference type="Pfam" id="PF01991">
    <property type="entry name" value="vATP-synt_E"/>
    <property type="match status" value="1"/>
</dbReference>
<proteinExistence type="inferred from homology"/>
<dbReference type="SUPFAM" id="SSF160527">
    <property type="entry name" value="V-type ATPase subunit E-like"/>
    <property type="match status" value="1"/>
</dbReference>
<accession>A0ABQ0K2E1</accession>
<keyword evidence="3" id="KW-0813">Transport</keyword>
<protein>
    <recommendedName>
        <fullName evidence="2">V-type ATP synthase subunit E</fullName>
    </recommendedName>
</protein>
<reference evidence="6" key="1">
    <citation type="journal article" date="2015" name="Genome Announc.">
        <title>Draft Genome Sequence of an Anaerobic Ammonium-Oxidizing Bacterium, "Candidatus Brocadia sinica".</title>
        <authorList>
            <person name="Oshiki M."/>
            <person name="Shinyako-Hata K."/>
            <person name="Satoh H."/>
            <person name="Okabe S."/>
        </authorList>
    </citation>
    <scope>NUCLEOTIDE SEQUENCE [LARGE SCALE GENOMIC DNA]</scope>
    <source>
        <strain evidence="6">JPN1</strain>
    </source>
</reference>
<keyword evidence="4" id="KW-0406">Ion transport</keyword>
<keyword evidence="6" id="KW-1185">Reference proteome</keyword>
<dbReference type="InterPro" id="IPR038495">
    <property type="entry name" value="ATPase_E_C"/>
</dbReference>
<name>A0ABQ0K2E1_9BACT</name>
<dbReference type="Gene3D" id="3.30.2320.30">
    <property type="entry name" value="ATP synthase, E subunit, C-terminal"/>
    <property type="match status" value="1"/>
</dbReference>
<evidence type="ECO:0000256" key="1">
    <source>
        <dbReference type="ARBA" id="ARBA00005901"/>
    </source>
</evidence>
<evidence type="ECO:0000256" key="2">
    <source>
        <dbReference type="ARBA" id="ARBA00020756"/>
    </source>
</evidence>
<dbReference type="RefSeq" id="WP_052564875.1">
    <property type="nucleotide sequence ID" value="NZ_BAFN01000001.1"/>
</dbReference>
<dbReference type="EMBL" id="BAFN01000001">
    <property type="protein sequence ID" value="GAN34917.1"/>
    <property type="molecule type" value="Genomic_DNA"/>
</dbReference>
<evidence type="ECO:0000313" key="6">
    <source>
        <dbReference type="Proteomes" id="UP000032309"/>
    </source>
</evidence>
<dbReference type="InterPro" id="IPR002842">
    <property type="entry name" value="ATPase_V1_Esu"/>
</dbReference>